<evidence type="ECO:0000256" key="1">
    <source>
        <dbReference type="SAM" id="Phobius"/>
    </source>
</evidence>
<proteinExistence type="predicted"/>
<name>A0A2P2J4J4_RHIMU</name>
<evidence type="ECO:0000313" key="2">
    <source>
        <dbReference type="EMBL" id="MBW88403.1"/>
    </source>
</evidence>
<feature type="transmembrane region" description="Helical" evidence="1">
    <location>
        <begin position="12"/>
        <end position="34"/>
    </location>
</feature>
<keyword evidence="1" id="KW-1133">Transmembrane helix</keyword>
<dbReference type="AlphaFoldDB" id="A0A2P2J4J4"/>
<accession>A0A2P2J4J4</accession>
<reference evidence="2" key="1">
    <citation type="submission" date="2018-02" db="EMBL/GenBank/DDBJ databases">
        <title>Rhizophora mucronata_Transcriptome.</title>
        <authorList>
            <person name="Meera S.P."/>
            <person name="Sreeshan A."/>
            <person name="Augustine A."/>
        </authorList>
    </citation>
    <scope>NUCLEOTIDE SEQUENCE</scope>
    <source>
        <tissue evidence="2">Leaf</tissue>
    </source>
</reference>
<dbReference type="EMBL" id="GGEC01007920">
    <property type="protein sequence ID" value="MBW88403.1"/>
    <property type="molecule type" value="Transcribed_RNA"/>
</dbReference>
<keyword evidence="1" id="KW-0472">Membrane</keyword>
<organism evidence="2">
    <name type="scientific">Rhizophora mucronata</name>
    <name type="common">Asiatic mangrove</name>
    <dbReference type="NCBI Taxonomy" id="61149"/>
    <lineage>
        <taxon>Eukaryota</taxon>
        <taxon>Viridiplantae</taxon>
        <taxon>Streptophyta</taxon>
        <taxon>Embryophyta</taxon>
        <taxon>Tracheophyta</taxon>
        <taxon>Spermatophyta</taxon>
        <taxon>Magnoliopsida</taxon>
        <taxon>eudicotyledons</taxon>
        <taxon>Gunneridae</taxon>
        <taxon>Pentapetalae</taxon>
        <taxon>rosids</taxon>
        <taxon>fabids</taxon>
        <taxon>Malpighiales</taxon>
        <taxon>Rhizophoraceae</taxon>
        <taxon>Rhizophora</taxon>
    </lineage>
</organism>
<keyword evidence="1" id="KW-0812">Transmembrane</keyword>
<protein>
    <submittedName>
        <fullName evidence="2">Uncharacterized protein</fullName>
    </submittedName>
</protein>
<sequence>MNFFTRVSIVQFLLLTTFDINKLCCFSLFLYLFIYSYQNMNDNIRN</sequence>